<keyword evidence="5" id="KW-0862">Zinc</keyword>
<dbReference type="SMART" id="SM00487">
    <property type="entry name" value="DEXDc"/>
    <property type="match status" value="1"/>
</dbReference>
<dbReference type="GO" id="GO:0016787">
    <property type="term" value="F:hydrolase activity"/>
    <property type="evidence" value="ECO:0007669"/>
    <property type="project" value="UniProtKB-KW"/>
</dbReference>
<evidence type="ECO:0000259" key="10">
    <source>
        <dbReference type="PROSITE" id="PS51192"/>
    </source>
</evidence>
<dbReference type="CDD" id="cd18070">
    <property type="entry name" value="DEXQc_SHPRH"/>
    <property type="match status" value="1"/>
</dbReference>
<keyword evidence="6" id="KW-0067">ATP-binding</keyword>
<dbReference type="PROSITE" id="PS00518">
    <property type="entry name" value="ZF_RING_1"/>
    <property type="match status" value="1"/>
</dbReference>
<keyword evidence="1" id="KW-0479">Metal-binding</keyword>
<proteinExistence type="predicted"/>
<dbReference type="InterPro" id="IPR017907">
    <property type="entry name" value="Znf_RING_CS"/>
</dbReference>
<dbReference type="Gene3D" id="3.40.50.300">
    <property type="entry name" value="P-loop containing nucleotide triphosphate hydrolases"/>
    <property type="match status" value="1"/>
</dbReference>
<dbReference type="GO" id="GO:0006974">
    <property type="term" value="P:DNA damage response"/>
    <property type="evidence" value="ECO:0007669"/>
    <property type="project" value="TreeGrafter"/>
</dbReference>
<dbReference type="Pfam" id="PF13923">
    <property type="entry name" value="zf-C3HC4_2"/>
    <property type="match status" value="1"/>
</dbReference>
<dbReference type="Gene3D" id="3.30.40.10">
    <property type="entry name" value="Zinc/RING finger domain, C3HC4 (zinc finger)"/>
    <property type="match status" value="1"/>
</dbReference>
<keyword evidence="4" id="KW-0378">Hydrolase</keyword>
<evidence type="ECO:0000256" key="2">
    <source>
        <dbReference type="ARBA" id="ARBA00022741"/>
    </source>
</evidence>
<dbReference type="InterPro" id="IPR059033">
    <property type="entry name" value="C144_05_dom"/>
</dbReference>
<feature type="region of interest" description="Disordered" evidence="8">
    <location>
        <begin position="774"/>
        <end position="795"/>
    </location>
</feature>
<gene>
    <name evidence="12" type="ORF">B0J11DRAFT_503282</name>
</gene>
<evidence type="ECO:0000256" key="6">
    <source>
        <dbReference type="ARBA" id="ARBA00022840"/>
    </source>
</evidence>
<dbReference type="InterPro" id="IPR052583">
    <property type="entry name" value="ATP-helicase/E3_Ub-Ligase"/>
</dbReference>
<keyword evidence="12" id="KW-0347">Helicase</keyword>
<dbReference type="GO" id="GO:0061630">
    <property type="term" value="F:ubiquitin protein ligase activity"/>
    <property type="evidence" value="ECO:0007669"/>
    <property type="project" value="TreeGrafter"/>
</dbReference>
<dbReference type="PROSITE" id="PS51194">
    <property type="entry name" value="HELICASE_CTER"/>
    <property type="match status" value="1"/>
</dbReference>
<dbReference type="PANTHER" id="PTHR45865:SF1">
    <property type="entry name" value="E3 UBIQUITIN-PROTEIN LIGASE SHPRH"/>
    <property type="match status" value="1"/>
</dbReference>
<organism evidence="12 13">
    <name type="scientific">Dendryphion nanum</name>
    <dbReference type="NCBI Taxonomy" id="256645"/>
    <lineage>
        <taxon>Eukaryota</taxon>
        <taxon>Fungi</taxon>
        <taxon>Dikarya</taxon>
        <taxon>Ascomycota</taxon>
        <taxon>Pezizomycotina</taxon>
        <taxon>Dothideomycetes</taxon>
        <taxon>Pleosporomycetidae</taxon>
        <taxon>Pleosporales</taxon>
        <taxon>Torulaceae</taxon>
        <taxon>Dendryphion</taxon>
    </lineage>
</organism>
<feature type="domain" description="RING-type" evidence="9">
    <location>
        <begin position="1168"/>
        <end position="1206"/>
    </location>
</feature>
<dbReference type="CDD" id="cd18793">
    <property type="entry name" value="SF2_C_SNF"/>
    <property type="match status" value="1"/>
</dbReference>
<evidence type="ECO:0000256" key="5">
    <source>
        <dbReference type="ARBA" id="ARBA00022833"/>
    </source>
</evidence>
<dbReference type="InterPro" id="IPR038718">
    <property type="entry name" value="SNF2-like_sf"/>
</dbReference>
<feature type="domain" description="Helicase C-terminal" evidence="11">
    <location>
        <begin position="1275"/>
        <end position="1430"/>
    </location>
</feature>
<dbReference type="InterPro" id="IPR001650">
    <property type="entry name" value="Helicase_C-like"/>
</dbReference>
<dbReference type="InterPro" id="IPR013083">
    <property type="entry name" value="Znf_RING/FYVE/PHD"/>
</dbReference>
<dbReference type="GO" id="GO:0005634">
    <property type="term" value="C:nucleus"/>
    <property type="evidence" value="ECO:0007669"/>
    <property type="project" value="TreeGrafter"/>
</dbReference>
<dbReference type="SUPFAM" id="SSF52540">
    <property type="entry name" value="P-loop containing nucleoside triphosphate hydrolases"/>
    <property type="match status" value="2"/>
</dbReference>
<dbReference type="EMBL" id="JAGMWT010000003">
    <property type="protein sequence ID" value="KAH7132099.1"/>
    <property type="molecule type" value="Genomic_DNA"/>
</dbReference>
<dbReference type="Gene3D" id="3.40.50.10810">
    <property type="entry name" value="Tandem AAA-ATPase domain"/>
    <property type="match status" value="1"/>
</dbReference>
<keyword evidence="13" id="KW-1185">Reference proteome</keyword>
<dbReference type="InterPro" id="IPR049730">
    <property type="entry name" value="SNF2/RAD54-like_C"/>
</dbReference>
<evidence type="ECO:0000259" key="11">
    <source>
        <dbReference type="PROSITE" id="PS51194"/>
    </source>
</evidence>
<protein>
    <submittedName>
        <fullName evidence="12">ATP-dependent DNA helicase</fullName>
    </submittedName>
</protein>
<dbReference type="PANTHER" id="PTHR45865">
    <property type="entry name" value="E3 UBIQUITIN-PROTEIN LIGASE SHPRH FAMILY MEMBER"/>
    <property type="match status" value="1"/>
</dbReference>
<evidence type="ECO:0000313" key="13">
    <source>
        <dbReference type="Proteomes" id="UP000700596"/>
    </source>
</evidence>
<dbReference type="Pfam" id="PF26021">
    <property type="entry name" value="Ferritin_C144_05"/>
    <property type="match status" value="1"/>
</dbReference>
<dbReference type="GO" id="GO:0000209">
    <property type="term" value="P:protein polyubiquitination"/>
    <property type="evidence" value="ECO:0007669"/>
    <property type="project" value="TreeGrafter"/>
</dbReference>
<keyword evidence="3 7" id="KW-0863">Zinc-finger</keyword>
<dbReference type="InterPro" id="IPR000330">
    <property type="entry name" value="SNF2_N"/>
</dbReference>
<evidence type="ECO:0000256" key="1">
    <source>
        <dbReference type="ARBA" id="ARBA00022723"/>
    </source>
</evidence>
<feature type="compositionally biased region" description="Low complexity" evidence="8">
    <location>
        <begin position="1234"/>
        <end position="1246"/>
    </location>
</feature>
<comment type="caution">
    <text evidence="12">The sequence shown here is derived from an EMBL/GenBank/DDBJ whole genome shotgun (WGS) entry which is preliminary data.</text>
</comment>
<dbReference type="InterPro" id="IPR014001">
    <property type="entry name" value="Helicase_ATP-bd"/>
</dbReference>
<dbReference type="PROSITE" id="PS51192">
    <property type="entry name" value="HELICASE_ATP_BIND_1"/>
    <property type="match status" value="1"/>
</dbReference>
<sequence>MASPVVFDVEQVYTRDANVALFSHHRKRTFTKTFGKHRPVPREERQLSRPNIAVASPDPRSAILDIFNPDEAEARSCNEGTVKRRKLNTGDSATFESLGHFDESKSISLSKASIELRQRFSDVSVRNYSSSLTYTNLQPIVVALERFGILSENRIEFTLWNANEPTTGVDFVATFPESETGVIRLLEAVSNELNITLDGAKRGAKLGTCFSRCILYPLDEGPSLFRLEADIRWLVDIAVAETMTMSNSRGKKDWKFLEEFCFENASRAEISLSLSDFYDSVYVPPNDLSVSTRIKEGPLTTPLYPFQQRAVHWLLQREGVEYTATGNLQPFVESETIPISFTAKKDTSGQTYYVSKARGLIVTNLQAVSDGSRNIHGGILAEEMGLGKTVEMISLISHHKRQLPNGSVVDPYTGSDVRPSGSTLIITPPSILEQWKNEIKKHAPELKVLHYRGLPPASAKEKEHEQTTVDYLMGHDVVLTTYTVLSREVHFATPPPNRSFRHGKKHEPRRSPLVQISWWRVCLDEAQMIESGVGQAAIVARLIPRCNAWAVSGTPLAKGINDLRGLLMFLRCEPFASHKVAWDRLDLESFQNLFGKLSLRHSKDRIRDELRLPPQKRVVITVPFTAIEEQNYSSMIRQMCEACGLTPEGIPIEEGRDSSHPEVVDRMRDWLVRLRQTCLHAHVGRRNRRALGAKNGPLRTVHEVLEVMIEQNDNLLKAEAREYILAHIKCGHVKGNAKNVEKRSENALEFYRQALDEAKSYVSACRDDLAMEKAKMGQTEQENDQEMEDDDEEGRTMGRIPTIRKSLRAFLELEHACDFFTGTAYFQIKSNPKLTEPDSEAFQRLEKLEMEWYDKAKDVRKELLRIPQQRAQNHMDRIGLQNSFHQIEEVKEIDDFGGIENKKVLNMMDDLGQLLNANRSQLMKWRQKVVEILLLPLVDEDAGKDNTGEEYEDSTKVQDELYVYTMALRTLIADRCALVSGLKDLLTEHELKTAEGLARDPTGPKGHAPELVLEVVKIRQSLQPVQDVGSLKGALSGARSLITALQWRADGGDSRAATELKIAQKQLAEIQSILNDQTKVLTELEKEQDMFRVAMNQRLEFYRQLQRISDTVAPYKDELDASFDQRTFDRLLVRKTELYTQLNRYRTKHKYLTNLRKENEDADVNHECIICQDAFEIGVLTSCGHKYCKECINLWWHSHRTCPLCKMRLYTRDFKDINFKPSMTAQEEAHIDGDPSQGSSPSSASTSIYSDISASMMKEIKTIDLDGSYGTKVDMIARHLLWIRNNDPGAKTIIFSQFGDFLNVLREALQRWRIGSSSIRDKDGIDTFLADPAVECFLLDAKSDSSGLNLVNATYVFLCEPLINPAIELQAIARVHRIGQQRPTTVFMYLVSDTVEEAIYDISVARRLEHIGRSLQSSGSTTPALQEKTIEAANSMELESTAVKQLLRKKGDGEVVKAGDLWKCLFGKPRKPMKSVLEQEVGRHLRAEAAEQRATAI</sequence>
<feature type="domain" description="Helicase ATP-binding" evidence="10">
    <location>
        <begin position="369"/>
        <end position="573"/>
    </location>
</feature>
<keyword evidence="2" id="KW-0547">Nucleotide-binding</keyword>
<accession>A0A9P9E490</accession>
<dbReference type="GO" id="GO:0004386">
    <property type="term" value="F:helicase activity"/>
    <property type="evidence" value="ECO:0007669"/>
    <property type="project" value="UniProtKB-KW"/>
</dbReference>
<dbReference type="Proteomes" id="UP000700596">
    <property type="component" value="Unassembled WGS sequence"/>
</dbReference>
<dbReference type="FunFam" id="3.40.50.10810:FF:000059">
    <property type="entry name" value="SNF2 family helicase/ATPase, putative"/>
    <property type="match status" value="1"/>
</dbReference>
<name>A0A9P9E490_9PLEO</name>
<reference evidence="12" key="1">
    <citation type="journal article" date="2021" name="Nat. Commun.">
        <title>Genetic determinants of endophytism in the Arabidopsis root mycobiome.</title>
        <authorList>
            <person name="Mesny F."/>
            <person name="Miyauchi S."/>
            <person name="Thiergart T."/>
            <person name="Pickel B."/>
            <person name="Atanasova L."/>
            <person name="Karlsson M."/>
            <person name="Huettel B."/>
            <person name="Barry K.W."/>
            <person name="Haridas S."/>
            <person name="Chen C."/>
            <person name="Bauer D."/>
            <person name="Andreopoulos W."/>
            <person name="Pangilinan J."/>
            <person name="LaButti K."/>
            <person name="Riley R."/>
            <person name="Lipzen A."/>
            <person name="Clum A."/>
            <person name="Drula E."/>
            <person name="Henrissat B."/>
            <person name="Kohler A."/>
            <person name="Grigoriev I.V."/>
            <person name="Martin F.M."/>
            <person name="Hacquard S."/>
        </authorList>
    </citation>
    <scope>NUCLEOTIDE SEQUENCE</scope>
    <source>
        <strain evidence="12">MPI-CAGE-CH-0243</strain>
    </source>
</reference>
<dbReference type="GO" id="GO:0008270">
    <property type="term" value="F:zinc ion binding"/>
    <property type="evidence" value="ECO:0007669"/>
    <property type="project" value="UniProtKB-KW"/>
</dbReference>
<dbReference type="SUPFAM" id="SSF57850">
    <property type="entry name" value="RING/U-box"/>
    <property type="match status" value="1"/>
</dbReference>
<dbReference type="GO" id="GO:0005524">
    <property type="term" value="F:ATP binding"/>
    <property type="evidence" value="ECO:0007669"/>
    <property type="project" value="InterPro"/>
</dbReference>
<evidence type="ECO:0000256" key="8">
    <source>
        <dbReference type="SAM" id="MobiDB-lite"/>
    </source>
</evidence>
<evidence type="ECO:0000313" key="12">
    <source>
        <dbReference type="EMBL" id="KAH7132099.1"/>
    </source>
</evidence>
<evidence type="ECO:0000256" key="4">
    <source>
        <dbReference type="ARBA" id="ARBA00022801"/>
    </source>
</evidence>
<evidence type="ECO:0000256" key="7">
    <source>
        <dbReference type="PROSITE-ProRule" id="PRU00175"/>
    </source>
</evidence>
<dbReference type="SMART" id="SM00184">
    <property type="entry name" value="RING"/>
    <property type="match status" value="1"/>
</dbReference>
<evidence type="ECO:0000256" key="3">
    <source>
        <dbReference type="ARBA" id="ARBA00022771"/>
    </source>
</evidence>
<feature type="compositionally biased region" description="Acidic residues" evidence="8">
    <location>
        <begin position="781"/>
        <end position="793"/>
    </location>
</feature>
<dbReference type="Pfam" id="PF00271">
    <property type="entry name" value="Helicase_C"/>
    <property type="match status" value="1"/>
</dbReference>
<dbReference type="PROSITE" id="PS50089">
    <property type="entry name" value="ZF_RING_2"/>
    <property type="match status" value="1"/>
</dbReference>
<feature type="region of interest" description="Disordered" evidence="8">
    <location>
        <begin position="1226"/>
        <end position="1246"/>
    </location>
</feature>
<dbReference type="Pfam" id="PF00176">
    <property type="entry name" value="SNF2-rel_dom"/>
    <property type="match status" value="1"/>
</dbReference>
<evidence type="ECO:0000259" key="9">
    <source>
        <dbReference type="PROSITE" id="PS50089"/>
    </source>
</evidence>
<dbReference type="InterPro" id="IPR001841">
    <property type="entry name" value="Znf_RING"/>
</dbReference>
<dbReference type="InterPro" id="IPR027417">
    <property type="entry name" value="P-loop_NTPase"/>
</dbReference>
<dbReference type="OrthoDB" id="5330228at2759"/>